<keyword evidence="3" id="KW-1185">Reference proteome</keyword>
<dbReference type="InterPro" id="IPR015354">
    <property type="entry name" value="DNA_partition_ParG"/>
</dbReference>
<evidence type="ECO:0000313" key="3">
    <source>
        <dbReference type="Proteomes" id="UP001458946"/>
    </source>
</evidence>
<feature type="compositionally biased region" description="Basic and acidic residues" evidence="1">
    <location>
        <begin position="28"/>
        <end position="40"/>
    </location>
</feature>
<dbReference type="EMBL" id="BAABRN010000097">
    <property type="protein sequence ID" value="GAA5504221.1"/>
    <property type="molecule type" value="Genomic_DNA"/>
</dbReference>
<dbReference type="InterPro" id="IPR010985">
    <property type="entry name" value="Ribbon_hlx_hlx"/>
</dbReference>
<organism evidence="2 3">
    <name type="scientific">Deinococcus xinjiangensis</name>
    <dbReference type="NCBI Taxonomy" id="457454"/>
    <lineage>
        <taxon>Bacteria</taxon>
        <taxon>Thermotogati</taxon>
        <taxon>Deinococcota</taxon>
        <taxon>Deinococci</taxon>
        <taxon>Deinococcales</taxon>
        <taxon>Deinococcaceae</taxon>
        <taxon>Deinococcus</taxon>
    </lineage>
</organism>
<sequence length="80" mass="9032">MSDKKRTTDLNSMLGTAKRAAEVPRPQVEPERELPAPPEKRVNITLQPELHRRLKTLAASRGEKMQDLVDAAVTNYLSEH</sequence>
<dbReference type="Pfam" id="PF09274">
    <property type="entry name" value="ParG"/>
    <property type="match status" value="1"/>
</dbReference>
<reference evidence="2 3" key="1">
    <citation type="submission" date="2024-02" db="EMBL/GenBank/DDBJ databases">
        <title>Deinococcus xinjiangensis NBRC 107630.</title>
        <authorList>
            <person name="Ichikawa N."/>
            <person name="Katano-Makiyama Y."/>
            <person name="Hidaka K."/>
        </authorList>
    </citation>
    <scope>NUCLEOTIDE SEQUENCE [LARGE SCALE GENOMIC DNA]</scope>
    <source>
        <strain evidence="2 3">NBRC 107630</strain>
    </source>
</reference>
<accession>A0ABP9VHK7</accession>
<gene>
    <name evidence="2" type="ORF">Dxin01_03990</name>
</gene>
<feature type="region of interest" description="Disordered" evidence="1">
    <location>
        <begin position="1"/>
        <end position="40"/>
    </location>
</feature>
<proteinExistence type="predicted"/>
<dbReference type="InterPro" id="IPR013321">
    <property type="entry name" value="Arc_rbn_hlx_hlx"/>
</dbReference>
<dbReference type="Gene3D" id="1.10.1220.10">
    <property type="entry name" value="Met repressor-like"/>
    <property type="match status" value="1"/>
</dbReference>
<comment type="caution">
    <text evidence="2">The sequence shown here is derived from an EMBL/GenBank/DDBJ whole genome shotgun (WGS) entry which is preliminary data.</text>
</comment>
<name>A0ABP9VHK7_9DEIO</name>
<protein>
    <submittedName>
        <fullName evidence="2">Uncharacterized protein</fullName>
    </submittedName>
</protein>
<dbReference type="SUPFAM" id="SSF47598">
    <property type="entry name" value="Ribbon-helix-helix"/>
    <property type="match status" value="1"/>
</dbReference>
<dbReference type="RefSeq" id="WP_353544188.1">
    <property type="nucleotide sequence ID" value="NZ_BAABRN010000097.1"/>
</dbReference>
<evidence type="ECO:0000256" key="1">
    <source>
        <dbReference type="SAM" id="MobiDB-lite"/>
    </source>
</evidence>
<dbReference type="Proteomes" id="UP001458946">
    <property type="component" value="Unassembled WGS sequence"/>
</dbReference>
<evidence type="ECO:0000313" key="2">
    <source>
        <dbReference type="EMBL" id="GAA5504221.1"/>
    </source>
</evidence>